<protein>
    <submittedName>
        <fullName evidence="2">Uncharacterized protein</fullName>
    </submittedName>
</protein>
<feature type="non-terminal residue" evidence="2">
    <location>
        <position position="1"/>
    </location>
</feature>
<name>X1DFG9_9ZZZZ</name>
<organism evidence="2">
    <name type="scientific">marine sediment metagenome</name>
    <dbReference type="NCBI Taxonomy" id="412755"/>
    <lineage>
        <taxon>unclassified sequences</taxon>
        <taxon>metagenomes</taxon>
        <taxon>ecological metagenomes</taxon>
    </lineage>
</organism>
<sequence length="31" mass="3323">STFTLSFDPKSVFNIVLIAVCFTAIAVIYAA</sequence>
<keyword evidence="1" id="KW-1133">Transmembrane helix</keyword>
<accession>X1DFG9</accession>
<dbReference type="EMBL" id="BARU01002879">
    <property type="protein sequence ID" value="GAH18937.1"/>
    <property type="molecule type" value="Genomic_DNA"/>
</dbReference>
<keyword evidence="1" id="KW-0472">Membrane</keyword>
<comment type="caution">
    <text evidence="2">The sequence shown here is derived from an EMBL/GenBank/DDBJ whole genome shotgun (WGS) entry which is preliminary data.</text>
</comment>
<reference evidence="2" key="1">
    <citation type="journal article" date="2014" name="Front. Microbiol.">
        <title>High frequency of phylogenetically diverse reductive dehalogenase-homologous genes in deep subseafloor sedimentary metagenomes.</title>
        <authorList>
            <person name="Kawai M."/>
            <person name="Futagami T."/>
            <person name="Toyoda A."/>
            <person name="Takaki Y."/>
            <person name="Nishi S."/>
            <person name="Hori S."/>
            <person name="Arai W."/>
            <person name="Tsubouchi T."/>
            <person name="Morono Y."/>
            <person name="Uchiyama I."/>
            <person name="Ito T."/>
            <person name="Fujiyama A."/>
            <person name="Inagaki F."/>
            <person name="Takami H."/>
        </authorList>
    </citation>
    <scope>NUCLEOTIDE SEQUENCE</scope>
    <source>
        <strain evidence="2">Expedition CK06-06</strain>
    </source>
</reference>
<gene>
    <name evidence="2" type="ORF">S03H2_06531</name>
</gene>
<keyword evidence="1" id="KW-0812">Transmembrane</keyword>
<proteinExistence type="predicted"/>
<dbReference type="AlphaFoldDB" id="X1DFG9"/>
<evidence type="ECO:0000313" key="2">
    <source>
        <dbReference type="EMBL" id="GAH18937.1"/>
    </source>
</evidence>
<evidence type="ECO:0000256" key="1">
    <source>
        <dbReference type="SAM" id="Phobius"/>
    </source>
</evidence>
<feature type="transmembrane region" description="Helical" evidence="1">
    <location>
        <begin position="12"/>
        <end position="30"/>
    </location>
</feature>